<evidence type="ECO:0000313" key="3">
    <source>
        <dbReference type="Proteomes" id="UP000265515"/>
    </source>
</evidence>
<dbReference type="AlphaFoldDB" id="A0A388JPY4"/>
<keyword evidence="3" id="KW-1185">Reference proteome</keyword>
<dbReference type="EMBL" id="BFEA01000007">
    <property type="protein sequence ID" value="GBG59876.1"/>
    <property type="molecule type" value="Genomic_DNA"/>
</dbReference>
<feature type="region of interest" description="Disordered" evidence="1">
    <location>
        <begin position="44"/>
        <end position="65"/>
    </location>
</feature>
<protein>
    <submittedName>
        <fullName evidence="2">Uncharacterized protein</fullName>
    </submittedName>
</protein>
<reference evidence="2 3" key="1">
    <citation type="journal article" date="2018" name="Cell">
        <title>The Chara Genome: Secondary Complexity and Implications for Plant Terrestrialization.</title>
        <authorList>
            <person name="Nishiyama T."/>
            <person name="Sakayama H."/>
            <person name="Vries J.D."/>
            <person name="Buschmann H."/>
            <person name="Saint-Marcoux D."/>
            <person name="Ullrich K.K."/>
            <person name="Haas F.B."/>
            <person name="Vanderstraeten L."/>
            <person name="Becker D."/>
            <person name="Lang D."/>
            <person name="Vosolsobe S."/>
            <person name="Rombauts S."/>
            <person name="Wilhelmsson P.K.I."/>
            <person name="Janitza P."/>
            <person name="Kern R."/>
            <person name="Heyl A."/>
            <person name="Rumpler F."/>
            <person name="Villalobos L.I.A.C."/>
            <person name="Clay J.M."/>
            <person name="Skokan R."/>
            <person name="Toyoda A."/>
            <person name="Suzuki Y."/>
            <person name="Kagoshima H."/>
            <person name="Schijlen E."/>
            <person name="Tajeshwar N."/>
            <person name="Catarino B."/>
            <person name="Hetherington A.J."/>
            <person name="Saltykova A."/>
            <person name="Bonnot C."/>
            <person name="Breuninger H."/>
            <person name="Symeonidi A."/>
            <person name="Radhakrishnan G.V."/>
            <person name="Van Nieuwerburgh F."/>
            <person name="Deforce D."/>
            <person name="Chang C."/>
            <person name="Karol K.G."/>
            <person name="Hedrich R."/>
            <person name="Ulvskov P."/>
            <person name="Glockner G."/>
            <person name="Delwiche C.F."/>
            <person name="Petrasek J."/>
            <person name="Van de Peer Y."/>
            <person name="Friml J."/>
            <person name="Beilby M."/>
            <person name="Dolan L."/>
            <person name="Kohara Y."/>
            <person name="Sugano S."/>
            <person name="Fujiyama A."/>
            <person name="Delaux P.-M."/>
            <person name="Quint M."/>
            <person name="TheiBen G."/>
            <person name="Hagemann M."/>
            <person name="Harholt J."/>
            <person name="Dunand C."/>
            <person name="Zachgo S."/>
            <person name="Langdale J."/>
            <person name="Maumus F."/>
            <person name="Straeten D.V.D."/>
            <person name="Gould S.B."/>
            <person name="Rensing S.A."/>
        </authorList>
    </citation>
    <scope>NUCLEOTIDE SEQUENCE [LARGE SCALE GENOMIC DNA]</scope>
    <source>
        <strain evidence="2 3">S276</strain>
    </source>
</reference>
<feature type="region of interest" description="Disordered" evidence="1">
    <location>
        <begin position="121"/>
        <end position="142"/>
    </location>
</feature>
<accession>A0A388JPY4</accession>
<gene>
    <name evidence="2" type="ORF">CBR_g66683</name>
</gene>
<dbReference type="Gramene" id="GBG59876">
    <property type="protein sequence ID" value="GBG59876"/>
    <property type="gene ID" value="CBR_g66683"/>
</dbReference>
<evidence type="ECO:0000313" key="2">
    <source>
        <dbReference type="EMBL" id="GBG59876.1"/>
    </source>
</evidence>
<proteinExistence type="predicted"/>
<name>A0A388JPY4_CHABU</name>
<sequence>MRMKIQELRHAMRHEIRDEFIETFKEAVLPACLPSLDKGKMKMTYPSGSDSLSEHNGGDSDTSVTQEITEKAGKLCIAEKRKRGSERVFEDNSPMELPPKRTPKRGATKLVILCPRLTRSKAKEAGKKNGSEKKLSPVKTPLSHRVKNITPADKSATKGTLARMRFKNKVRLDLKDMDATELQRMCKEEGVLYDKKVDAIFDIVKRRATLAFGDEGATAEEIIQVESETCDHPAVIRGQ</sequence>
<organism evidence="2 3">
    <name type="scientific">Chara braunii</name>
    <name type="common">Braun's stonewort</name>
    <dbReference type="NCBI Taxonomy" id="69332"/>
    <lineage>
        <taxon>Eukaryota</taxon>
        <taxon>Viridiplantae</taxon>
        <taxon>Streptophyta</taxon>
        <taxon>Charophyceae</taxon>
        <taxon>Charales</taxon>
        <taxon>Characeae</taxon>
        <taxon>Chara</taxon>
    </lineage>
</organism>
<comment type="caution">
    <text evidence="2">The sequence shown here is derived from an EMBL/GenBank/DDBJ whole genome shotgun (WGS) entry which is preliminary data.</text>
</comment>
<feature type="compositionally biased region" description="Basic and acidic residues" evidence="1">
    <location>
        <begin position="121"/>
        <end position="135"/>
    </location>
</feature>
<evidence type="ECO:0000256" key="1">
    <source>
        <dbReference type="SAM" id="MobiDB-lite"/>
    </source>
</evidence>
<dbReference type="Proteomes" id="UP000265515">
    <property type="component" value="Unassembled WGS sequence"/>
</dbReference>